<name>A0A6J1ESZ8_CUCMO</name>
<organism evidence="3 4">
    <name type="scientific">Cucurbita moschata</name>
    <name type="common">Winter crookneck squash</name>
    <name type="synonym">Cucurbita pepo var. moschata</name>
    <dbReference type="NCBI Taxonomy" id="3662"/>
    <lineage>
        <taxon>Eukaryota</taxon>
        <taxon>Viridiplantae</taxon>
        <taxon>Streptophyta</taxon>
        <taxon>Embryophyta</taxon>
        <taxon>Tracheophyta</taxon>
        <taxon>Spermatophyta</taxon>
        <taxon>Magnoliopsida</taxon>
        <taxon>eudicotyledons</taxon>
        <taxon>Gunneridae</taxon>
        <taxon>Pentapetalae</taxon>
        <taxon>rosids</taxon>
        <taxon>fabids</taxon>
        <taxon>Cucurbitales</taxon>
        <taxon>Cucurbitaceae</taxon>
        <taxon>Cucurbiteae</taxon>
        <taxon>Cucurbita</taxon>
    </lineage>
</organism>
<accession>A0A6J1ESZ8</accession>
<feature type="coiled-coil region" evidence="1">
    <location>
        <begin position="96"/>
        <end position="176"/>
    </location>
</feature>
<proteinExistence type="predicted"/>
<protein>
    <submittedName>
        <fullName evidence="4">Probable inactive protein kinase DDB_G0270444</fullName>
    </submittedName>
</protein>
<evidence type="ECO:0000256" key="1">
    <source>
        <dbReference type="SAM" id="Coils"/>
    </source>
</evidence>
<feature type="region of interest" description="Disordered" evidence="2">
    <location>
        <begin position="198"/>
        <end position="227"/>
    </location>
</feature>
<dbReference type="GO" id="GO:0016301">
    <property type="term" value="F:kinase activity"/>
    <property type="evidence" value="ECO:0007669"/>
    <property type="project" value="UniProtKB-KW"/>
</dbReference>
<dbReference type="RefSeq" id="XP_022931186.1">
    <property type="nucleotide sequence ID" value="XM_023075418.1"/>
</dbReference>
<keyword evidence="3" id="KW-1185">Reference proteome</keyword>
<keyword evidence="4" id="KW-0418">Kinase</keyword>
<feature type="compositionally biased region" description="Polar residues" evidence="2">
    <location>
        <begin position="202"/>
        <end position="226"/>
    </location>
</feature>
<evidence type="ECO:0000313" key="3">
    <source>
        <dbReference type="Proteomes" id="UP000504609"/>
    </source>
</evidence>
<dbReference type="GeneID" id="111437444"/>
<dbReference type="KEGG" id="cmos:111437444"/>
<gene>
    <name evidence="4" type="primary">LOC111437444</name>
</gene>
<dbReference type="Proteomes" id="UP000504609">
    <property type="component" value="Unplaced"/>
</dbReference>
<evidence type="ECO:0000313" key="4">
    <source>
        <dbReference type="RefSeq" id="XP_022931186.1"/>
    </source>
</evidence>
<keyword evidence="1" id="KW-0175">Coiled coil</keyword>
<keyword evidence="4" id="KW-0808">Transferase</keyword>
<evidence type="ECO:0000256" key="2">
    <source>
        <dbReference type="SAM" id="MobiDB-lite"/>
    </source>
</evidence>
<dbReference type="AlphaFoldDB" id="A0A6J1ESZ8"/>
<reference evidence="4" key="1">
    <citation type="submission" date="2025-08" db="UniProtKB">
        <authorList>
            <consortium name="RefSeq"/>
        </authorList>
    </citation>
    <scope>IDENTIFICATION</scope>
    <source>
        <tissue evidence="4">Young leaves</tissue>
    </source>
</reference>
<sequence length="252" mass="29167">MSRDCWFRKKSVESNVAISKKKIEDEWDAEVLCPIVEDKLALMAMMEEHINYEDDWIIDFRCLNHMIDDQSGAMEEGWPSEKEVLLGLEQTEEILLQNTEEQTEEILLQNTEEQTEEILIQNTEEQTEEILIQNTEEQTEEILLQNTEEQTEEILLQNTEEQTEEILLQNTEEQIEEILPQKTGEQIVHICLSADVPEHSSDTSLGEQEVTQPSEPSENEMTPQQLKHSEIILKANPECANAVEDEVNEPET</sequence>